<sequence>MMKIIKGMFDTAKVFTENIDDVTMDQIKSFLDQKFVTGGHGFKKLQFLQEDQLLTLK</sequence>
<gene>
    <name evidence="1" type="ORF">SAMN05421670_3023</name>
</gene>
<name>A0A1I6A0B6_9BACI</name>
<evidence type="ECO:0000313" key="1">
    <source>
        <dbReference type="EMBL" id="SFQ62098.1"/>
    </source>
</evidence>
<dbReference type="EMBL" id="FOXU01000006">
    <property type="protein sequence ID" value="SFQ62098.1"/>
    <property type="molecule type" value="Genomic_DNA"/>
</dbReference>
<organism evidence="1 2">
    <name type="scientific">Psychrobacillus psychrotolerans</name>
    <dbReference type="NCBI Taxonomy" id="126156"/>
    <lineage>
        <taxon>Bacteria</taxon>
        <taxon>Bacillati</taxon>
        <taxon>Bacillota</taxon>
        <taxon>Bacilli</taxon>
        <taxon>Bacillales</taxon>
        <taxon>Bacillaceae</taxon>
        <taxon>Psychrobacillus</taxon>
    </lineage>
</organism>
<reference evidence="2" key="1">
    <citation type="submission" date="2016-10" db="EMBL/GenBank/DDBJ databases">
        <authorList>
            <person name="Varghese N."/>
            <person name="Submissions S."/>
        </authorList>
    </citation>
    <scope>NUCLEOTIDE SEQUENCE [LARGE SCALE GENOMIC DNA]</scope>
    <source>
        <strain evidence="2">DSM 11706</strain>
    </source>
</reference>
<keyword evidence="2" id="KW-1185">Reference proteome</keyword>
<dbReference type="RefSeq" id="WP_175496293.1">
    <property type="nucleotide sequence ID" value="NZ_FOXU01000006.1"/>
</dbReference>
<evidence type="ECO:0000313" key="2">
    <source>
        <dbReference type="Proteomes" id="UP000198734"/>
    </source>
</evidence>
<accession>A0A1I6A0B6</accession>
<protein>
    <submittedName>
        <fullName evidence="1">Uncharacterized protein</fullName>
    </submittedName>
</protein>
<dbReference type="Proteomes" id="UP000198734">
    <property type="component" value="Unassembled WGS sequence"/>
</dbReference>
<proteinExistence type="predicted"/>
<dbReference type="AlphaFoldDB" id="A0A1I6A0B6"/>